<dbReference type="AlphaFoldDB" id="A0A7S3EWY8"/>
<protein>
    <recommendedName>
        <fullName evidence="2">Calcineurin-like phosphoesterase domain-containing protein</fullName>
    </recommendedName>
</protein>
<organism evidence="1">
    <name type="scientific">Haptolina ericina</name>
    <dbReference type="NCBI Taxonomy" id="156174"/>
    <lineage>
        <taxon>Eukaryota</taxon>
        <taxon>Haptista</taxon>
        <taxon>Haptophyta</taxon>
        <taxon>Prymnesiophyceae</taxon>
        <taxon>Prymnesiales</taxon>
        <taxon>Prymnesiaceae</taxon>
        <taxon>Haptolina</taxon>
    </lineage>
</organism>
<dbReference type="EMBL" id="HBHX01024470">
    <property type="protein sequence ID" value="CAE0112953.1"/>
    <property type="molecule type" value="Transcribed_RNA"/>
</dbReference>
<dbReference type="SUPFAM" id="SSF56300">
    <property type="entry name" value="Metallo-dependent phosphatases"/>
    <property type="match status" value="1"/>
</dbReference>
<reference evidence="1" key="1">
    <citation type="submission" date="2021-01" db="EMBL/GenBank/DDBJ databases">
        <authorList>
            <person name="Corre E."/>
            <person name="Pelletier E."/>
            <person name="Niang G."/>
            <person name="Scheremetjew M."/>
            <person name="Finn R."/>
            <person name="Kale V."/>
            <person name="Holt S."/>
            <person name="Cochrane G."/>
            <person name="Meng A."/>
            <person name="Brown T."/>
            <person name="Cohen L."/>
        </authorList>
    </citation>
    <scope>NUCLEOTIDE SEQUENCE</scope>
    <source>
        <strain evidence="1">CCMP281</strain>
    </source>
</reference>
<dbReference type="InterPro" id="IPR052963">
    <property type="entry name" value="Pantetheine_PDE"/>
</dbReference>
<sequence length="200" mass="22922">MTEAQTWKLLNETTKPGGAAREVPASAATTGQWRSLSLDEIREIQQEMMADDVPIDFEQMRFWSRDEALMFFESGGLHQPRPLIISVSHMLPREELLLDKQLLKPGIRNLLPKVSGSIYLERQIRRLMPDVHLCGHTHIPVDEMLEGVRYIQWPLGNPKQQKPGNETHITSCGGFLCLFDGMRHGEVPHLWTPSHELRRV</sequence>
<dbReference type="PANTHER" id="PTHR36492:SF2">
    <property type="entry name" value="[ACYL-CARRIER-PROTEIN] PHOSPHODIESTERASE PPTH"/>
    <property type="match status" value="1"/>
</dbReference>
<name>A0A7S3EWY8_9EUKA</name>
<gene>
    <name evidence="1" type="ORF">HERI1096_LOCUS13613</name>
</gene>
<accession>A0A7S3EWY8</accession>
<evidence type="ECO:0000313" key="1">
    <source>
        <dbReference type="EMBL" id="CAE0112953.1"/>
    </source>
</evidence>
<dbReference type="InterPro" id="IPR029052">
    <property type="entry name" value="Metallo-depent_PP-like"/>
</dbReference>
<dbReference type="PANTHER" id="PTHR36492">
    <property type="match status" value="1"/>
</dbReference>
<evidence type="ECO:0008006" key="2">
    <source>
        <dbReference type="Google" id="ProtNLM"/>
    </source>
</evidence>
<proteinExistence type="predicted"/>